<dbReference type="GO" id="GO:0003676">
    <property type="term" value="F:nucleic acid binding"/>
    <property type="evidence" value="ECO:0007669"/>
    <property type="project" value="InterPro"/>
</dbReference>
<reference evidence="1" key="2">
    <citation type="submission" date="2020-05" db="UniProtKB">
        <authorList>
            <consortium name="EnsemblMetazoa"/>
        </authorList>
    </citation>
    <scope>IDENTIFICATION</scope>
    <source>
        <strain evidence="1">MINIMUS1</strain>
    </source>
</reference>
<organism evidence="1 2">
    <name type="scientific">Anopheles minimus</name>
    <dbReference type="NCBI Taxonomy" id="112268"/>
    <lineage>
        <taxon>Eukaryota</taxon>
        <taxon>Metazoa</taxon>
        <taxon>Ecdysozoa</taxon>
        <taxon>Arthropoda</taxon>
        <taxon>Hexapoda</taxon>
        <taxon>Insecta</taxon>
        <taxon>Pterygota</taxon>
        <taxon>Neoptera</taxon>
        <taxon>Endopterygota</taxon>
        <taxon>Diptera</taxon>
        <taxon>Nematocera</taxon>
        <taxon>Culicoidea</taxon>
        <taxon>Culicidae</taxon>
        <taxon>Anophelinae</taxon>
        <taxon>Anopheles</taxon>
    </lineage>
</organism>
<dbReference type="PANTHER" id="PTHR46060:SF1">
    <property type="entry name" value="MARINER MOS1 TRANSPOSASE-LIKE PROTEIN"/>
    <property type="match status" value="1"/>
</dbReference>
<keyword evidence="2" id="KW-1185">Reference proteome</keyword>
<dbReference type="EnsemblMetazoa" id="AMIN009375-RA">
    <property type="protein sequence ID" value="AMIN009375-PA"/>
    <property type="gene ID" value="AMIN009375"/>
</dbReference>
<sequence>MVLNEEMLDALNSRLKDENFFSNLLDWLEPQLHPDKTKSEQHMHDALPDVAPSDYHMFPALKKHLGGKKFESDAEVQKEVNTWLREADGEWYSAGIDKFIVRMRKVLEKMAIM</sequence>
<dbReference type="AlphaFoldDB" id="A0A182WG77"/>
<dbReference type="Proteomes" id="UP000075920">
    <property type="component" value="Unassembled WGS sequence"/>
</dbReference>
<name>A0A182WG77_9DIPT</name>
<dbReference type="PANTHER" id="PTHR46060">
    <property type="entry name" value="MARINER MOS1 TRANSPOSASE-LIKE PROTEIN"/>
    <property type="match status" value="1"/>
</dbReference>
<evidence type="ECO:0000313" key="1">
    <source>
        <dbReference type="EnsemblMetazoa" id="AMIN009375-PA"/>
    </source>
</evidence>
<reference evidence="2" key="1">
    <citation type="submission" date="2013-03" db="EMBL/GenBank/DDBJ databases">
        <title>The Genome Sequence of Anopheles minimus MINIMUS1.</title>
        <authorList>
            <consortium name="The Broad Institute Genomics Platform"/>
            <person name="Neafsey D.E."/>
            <person name="Walton C."/>
            <person name="Walker B."/>
            <person name="Young S.K."/>
            <person name="Zeng Q."/>
            <person name="Gargeya S."/>
            <person name="Fitzgerald M."/>
            <person name="Haas B."/>
            <person name="Abouelleil A."/>
            <person name="Allen A.W."/>
            <person name="Alvarado L."/>
            <person name="Arachchi H.M."/>
            <person name="Berlin A.M."/>
            <person name="Chapman S.B."/>
            <person name="Gainer-Dewar J."/>
            <person name="Goldberg J."/>
            <person name="Griggs A."/>
            <person name="Gujja S."/>
            <person name="Hansen M."/>
            <person name="Howarth C."/>
            <person name="Imamovic A."/>
            <person name="Ireland A."/>
            <person name="Larimer J."/>
            <person name="McCowan C."/>
            <person name="Murphy C."/>
            <person name="Pearson M."/>
            <person name="Poon T.W."/>
            <person name="Priest M."/>
            <person name="Roberts A."/>
            <person name="Saif S."/>
            <person name="Shea T."/>
            <person name="Sisk P."/>
            <person name="Sykes S."/>
            <person name="Wortman J."/>
            <person name="Nusbaum C."/>
            <person name="Birren B."/>
        </authorList>
    </citation>
    <scope>NUCLEOTIDE SEQUENCE [LARGE SCALE GENOMIC DNA]</scope>
    <source>
        <strain evidence="2">MINIMUS1</strain>
    </source>
</reference>
<dbReference type="InterPro" id="IPR036397">
    <property type="entry name" value="RNaseH_sf"/>
</dbReference>
<dbReference type="InterPro" id="IPR052709">
    <property type="entry name" value="Transposase-MT_Hybrid"/>
</dbReference>
<accession>A0A182WG77</accession>
<proteinExistence type="predicted"/>
<protein>
    <submittedName>
        <fullName evidence="1">Uncharacterized protein</fullName>
    </submittedName>
</protein>
<evidence type="ECO:0000313" key="2">
    <source>
        <dbReference type="Proteomes" id="UP000075920"/>
    </source>
</evidence>
<dbReference type="Gene3D" id="3.30.420.10">
    <property type="entry name" value="Ribonuclease H-like superfamily/Ribonuclease H"/>
    <property type="match status" value="1"/>
</dbReference>
<dbReference type="VEuPathDB" id="VectorBase:AMIN009375"/>
<dbReference type="STRING" id="112268.A0A182WG77"/>